<dbReference type="EMBL" id="JASPKY010000354">
    <property type="protein sequence ID" value="KAK9704258.1"/>
    <property type="molecule type" value="Genomic_DNA"/>
</dbReference>
<comment type="caution">
    <text evidence="2">The sequence shown here is derived from an EMBL/GenBank/DDBJ whole genome shotgun (WGS) entry which is preliminary data.</text>
</comment>
<dbReference type="AlphaFoldDB" id="A0AAW1JIV1"/>
<evidence type="ECO:0000313" key="2">
    <source>
        <dbReference type="EMBL" id="KAK9704258.1"/>
    </source>
</evidence>
<feature type="compositionally biased region" description="Basic and acidic residues" evidence="1">
    <location>
        <begin position="80"/>
        <end position="92"/>
    </location>
</feature>
<dbReference type="Proteomes" id="UP001458880">
    <property type="component" value="Unassembled WGS sequence"/>
</dbReference>
<evidence type="ECO:0000256" key="1">
    <source>
        <dbReference type="SAM" id="MobiDB-lite"/>
    </source>
</evidence>
<evidence type="ECO:0000313" key="3">
    <source>
        <dbReference type="Proteomes" id="UP001458880"/>
    </source>
</evidence>
<sequence length="92" mass="10671">MKYFDRITNILSKKYDLVLMAKLFGENRIQLTNWNTLVSNAHTNTHINNDHCMVIVSTCCKSQRKYLENSTDIKSNSKLHRPEGKQETILDG</sequence>
<reference evidence="2 3" key="1">
    <citation type="journal article" date="2024" name="BMC Genomics">
        <title>De novo assembly and annotation of Popillia japonica's genome with initial clues to its potential as an invasive pest.</title>
        <authorList>
            <person name="Cucini C."/>
            <person name="Boschi S."/>
            <person name="Funari R."/>
            <person name="Cardaioli E."/>
            <person name="Iannotti N."/>
            <person name="Marturano G."/>
            <person name="Paoli F."/>
            <person name="Bruttini M."/>
            <person name="Carapelli A."/>
            <person name="Frati F."/>
            <person name="Nardi F."/>
        </authorList>
    </citation>
    <scope>NUCLEOTIDE SEQUENCE [LARGE SCALE GENOMIC DNA]</scope>
    <source>
        <strain evidence="2">DMR45628</strain>
    </source>
</reference>
<gene>
    <name evidence="2" type="ORF">QE152_g28415</name>
</gene>
<name>A0AAW1JIV1_POPJA</name>
<proteinExistence type="predicted"/>
<feature type="region of interest" description="Disordered" evidence="1">
    <location>
        <begin position="73"/>
        <end position="92"/>
    </location>
</feature>
<protein>
    <submittedName>
        <fullName evidence="2">Uncharacterized protein</fullName>
    </submittedName>
</protein>
<organism evidence="2 3">
    <name type="scientific">Popillia japonica</name>
    <name type="common">Japanese beetle</name>
    <dbReference type="NCBI Taxonomy" id="7064"/>
    <lineage>
        <taxon>Eukaryota</taxon>
        <taxon>Metazoa</taxon>
        <taxon>Ecdysozoa</taxon>
        <taxon>Arthropoda</taxon>
        <taxon>Hexapoda</taxon>
        <taxon>Insecta</taxon>
        <taxon>Pterygota</taxon>
        <taxon>Neoptera</taxon>
        <taxon>Endopterygota</taxon>
        <taxon>Coleoptera</taxon>
        <taxon>Polyphaga</taxon>
        <taxon>Scarabaeiformia</taxon>
        <taxon>Scarabaeidae</taxon>
        <taxon>Rutelinae</taxon>
        <taxon>Popillia</taxon>
    </lineage>
</organism>
<keyword evidence="3" id="KW-1185">Reference proteome</keyword>
<accession>A0AAW1JIV1</accession>